<feature type="domain" description="Fungal-type protein kinase" evidence="2">
    <location>
        <begin position="487"/>
        <end position="706"/>
    </location>
</feature>
<dbReference type="Proteomes" id="UP000298030">
    <property type="component" value="Unassembled WGS sequence"/>
</dbReference>
<dbReference type="EMBL" id="QPFP01000069">
    <property type="protein sequence ID" value="TEB24193.1"/>
    <property type="molecule type" value="Genomic_DNA"/>
</dbReference>
<evidence type="ECO:0000313" key="3">
    <source>
        <dbReference type="EMBL" id="TEB24193.1"/>
    </source>
</evidence>
<reference evidence="3 5" key="1">
    <citation type="journal article" date="2019" name="Nat. Ecol. Evol.">
        <title>Megaphylogeny resolves global patterns of mushroom evolution.</title>
        <authorList>
            <person name="Varga T."/>
            <person name="Krizsan K."/>
            <person name="Foldi C."/>
            <person name="Dima B."/>
            <person name="Sanchez-Garcia M."/>
            <person name="Sanchez-Ramirez S."/>
            <person name="Szollosi G.J."/>
            <person name="Szarkandi J.G."/>
            <person name="Papp V."/>
            <person name="Albert L."/>
            <person name="Andreopoulos W."/>
            <person name="Angelini C."/>
            <person name="Antonin V."/>
            <person name="Barry K.W."/>
            <person name="Bougher N.L."/>
            <person name="Buchanan P."/>
            <person name="Buyck B."/>
            <person name="Bense V."/>
            <person name="Catcheside P."/>
            <person name="Chovatia M."/>
            <person name="Cooper J."/>
            <person name="Damon W."/>
            <person name="Desjardin D."/>
            <person name="Finy P."/>
            <person name="Geml J."/>
            <person name="Haridas S."/>
            <person name="Hughes K."/>
            <person name="Justo A."/>
            <person name="Karasinski D."/>
            <person name="Kautmanova I."/>
            <person name="Kiss B."/>
            <person name="Kocsube S."/>
            <person name="Kotiranta H."/>
            <person name="LaButti K.M."/>
            <person name="Lechner B.E."/>
            <person name="Liimatainen K."/>
            <person name="Lipzen A."/>
            <person name="Lukacs Z."/>
            <person name="Mihaltcheva S."/>
            <person name="Morgado L.N."/>
            <person name="Niskanen T."/>
            <person name="Noordeloos M.E."/>
            <person name="Ohm R.A."/>
            <person name="Ortiz-Santana B."/>
            <person name="Ovrebo C."/>
            <person name="Racz N."/>
            <person name="Riley R."/>
            <person name="Savchenko A."/>
            <person name="Shiryaev A."/>
            <person name="Soop K."/>
            <person name="Spirin V."/>
            <person name="Szebenyi C."/>
            <person name="Tomsovsky M."/>
            <person name="Tulloss R.E."/>
            <person name="Uehling J."/>
            <person name="Grigoriev I.V."/>
            <person name="Vagvolgyi C."/>
            <person name="Papp T."/>
            <person name="Martin F.M."/>
            <person name="Miettinen O."/>
            <person name="Hibbett D.S."/>
            <person name="Nagy L.G."/>
        </authorList>
    </citation>
    <scope>NUCLEOTIDE SEQUENCE [LARGE SCALE GENOMIC DNA]</scope>
    <source>
        <strain evidence="3 5">FP101781</strain>
    </source>
</reference>
<comment type="caution">
    <text evidence="3">The sequence shown here is derived from an EMBL/GenBank/DDBJ whole genome shotgun (WGS) entry which is preliminary data.</text>
</comment>
<feature type="region of interest" description="Disordered" evidence="1">
    <location>
        <begin position="146"/>
        <end position="198"/>
    </location>
</feature>
<dbReference type="InterPro" id="IPR011009">
    <property type="entry name" value="Kinase-like_dom_sf"/>
</dbReference>
<dbReference type="EMBL" id="QPFP01000022">
    <property type="protein sequence ID" value="TEB30527.1"/>
    <property type="molecule type" value="Genomic_DNA"/>
</dbReference>
<sequence>MAETQDSRKTPSPTPGTKISSQTPRSARLTTGSQSAPQAREYVAIEMRHDVVRCSLNNWFGAYQTFEPSSEEVAACVRALAANPGARKGNGQKKLTRGPLIKDGRFVPFKVSPSQNQETENDVFKPFKAIAERLCTVDLDTASKTTAEAKTDGPPATGEVVASNSTDTGRAIRRHSSAQWNYDSRPNRAIPGEQDGSTNRVDGYFHRRFTEHDLSLGDVAAICEYKKKREDANRLQLVGAASHLLNQDPVRFAVYGVTIEDCDVSLWYFCRSHTAKSEPFNFLENPAILVKVFLSFMFAHSESLGFDSNIRRIMPFPGEARSISYVYRFAAEDNGKEREHYYRTRRTICDAHRLCITGRATRVWEAEQVRSFDDLTTMDEEVVVLREVWLDEGAATERQIQQAIFASLDQFGAQLKEDPSYSPPHFVDFDDDLKKEVWELFEEDHTLPPCISRTRGHRKAYEKHFLTIVEDFLGQPARAIAKNYQVDSMLLRKVQHIRTAKSSTVRGADSSRNNQNSATALQPRSPGPAQDSIPAREYRQKRPYRLIYKERCLDLDDEAVTSLEDIFIGLRGCFTALVLLFCAGWVHRDISCGNVLIWTDGDGNKHGKLGDLEYAKRYPSMGGSPDPKTGTAYFMPVEIMLGYRLILRDTSQKKRRIEPLTARQRLQAARSRPQTDNADLLPREEPDPLQHHFLHELECLWWLTLWSITCKLGNWNHVKNVFVPFMTENIAIVRKSFFADQVSFHFAALGAELPQFLQPAYLHLQTARDYFSTRLFELAALSTTERENPAEYSLAYAALRDLVKVEIPSNSPPVVRGSNPFWEVVSEGEPKALEPETSSKHPRSDS</sequence>
<dbReference type="PANTHER" id="PTHR38248">
    <property type="entry name" value="FUNK1 6"/>
    <property type="match status" value="1"/>
</dbReference>
<feature type="region of interest" description="Disordered" evidence="1">
    <location>
        <begin position="1"/>
        <end position="37"/>
    </location>
</feature>
<dbReference type="OrthoDB" id="3271139at2759"/>
<dbReference type="Gene3D" id="1.10.510.10">
    <property type="entry name" value="Transferase(Phosphotransferase) domain 1"/>
    <property type="match status" value="1"/>
</dbReference>
<gene>
    <name evidence="4" type="ORF">FA13DRAFT_1792094</name>
    <name evidence="3" type="ORF">FA13DRAFT_1797421</name>
</gene>
<organism evidence="3 5">
    <name type="scientific">Coprinellus micaceus</name>
    <name type="common">Glistening ink-cap mushroom</name>
    <name type="synonym">Coprinus micaceus</name>
    <dbReference type="NCBI Taxonomy" id="71717"/>
    <lineage>
        <taxon>Eukaryota</taxon>
        <taxon>Fungi</taxon>
        <taxon>Dikarya</taxon>
        <taxon>Basidiomycota</taxon>
        <taxon>Agaricomycotina</taxon>
        <taxon>Agaricomycetes</taxon>
        <taxon>Agaricomycetidae</taxon>
        <taxon>Agaricales</taxon>
        <taxon>Agaricineae</taxon>
        <taxon>Psathyrellaceae</taxon>
        <taxon>Coprinellus</taxon>
    </lineage>
</organism>
<feature type="compositionally biased region" description="Polar residues" evidence="1">
    <location>
        <begin position="501"/>
        <end position="522"/>
    </location>
</feature>
<dbReference type="PANTHER" id="PTHR38248:SF2">
    <property type="entry name" value="FUNK1 11"/>
    <property type="match status" value="1"/>
</dbReference>
<proteinExistence type="predicted"/>
<dbReference type="Pfam" id="PF17667">
    <property type="entry name" value="Pkinase_fungal"/>
    <property type="match status" value="2"/>
</dbReference>
<feature type="region of interest" description="Disordered" evidence="1">
    <location>
        <begin position="826"/>
        <end position="846"/>
    </location>
</feature>
<accession>A0A4Y7SQP9</accession>
<dbReference type="SUPFAM" id="SSF56112">
    <property type="entry name" value="Protein kinase-like (PK-like)"/>
    <property type="match status" value="1"/>
</dbReference>
<feature type="region of interest" description="Disordered" evidence="1">
    <location>
        <begin position="501"/>
        <end position="535"/>
    </location>
</feature>
<dbReference type="InterPro" id="IPR040976">
    <property type="entry name" value="Pkinase_fungal"/>
</dbReference>
<evidence type="ECO:0000256" key="1">
    <source>
        <dbReference type="SAM" id="MobiDB-lite"/>
    </source>
</evidence>
<keyword evidence="5" id="KW-1185">Reference proteome</keyword>
<dbReference type="AlphaFoldDB" id="A0A4Y7SQP9"/>
<evidence type="ECO:0000313" key="5">
    <source>
        <dbReference type="Proteomes" id="UP000298030"/>
    </source>
</evidence>
<protein>
    <recommendedName>
        <fullName evidence="2">Fungal-type protein kinase domain-containing protein</fullName>
    </recommendedName>
</protein>
<name>A0A4Y7SQP9_COPMI</name>
<evidence type="ECO:0000259" key="2">
    <source>
        <dbReference type="Pfam" id="PF17667"/>
    </source>
</evidence>
<feature type="compositionally biased region" description="Polar residues" evidence="1">
    <location>
        <begin position="15"/>
        <end position="37"/>
    </location>
</feature>
<evidence type="ECO:0000313" key="4">
    <source>
        <dbReference type="EMBL" id="TEB30527.1"/>
    </source>
</evidence>
<feature type="compositionally biased region" description="Basic and acidic residues" evidence="1">
    <location>
        <begin position="828"/>
        <end position="846"/>
    </location>
</feature>
<feature type="domain" description="Fungal-type protein kinase" evidence="2">
    <location>
        <begin position="211"/>
        <end position="400"/>
    </location>
</feature>